<evidence type="ECO:0000313" key="2">
    <source>
        <dbReference type="EMBL" id="KKO08240.1"/>
    </source>
</evidence>
<accession>A0A0F9VVU6</accession>
<comment type="caution">
    <text evidence="2">The sequence shown here is derived from an EMBL/GenBank/DDBJ whole genome shotgun (WGS) entry which is preliminary data.</text>
</comment>
<gene>
    <name evidence="2" type="ORF">LCGC14_0049350</name>
</gene>
<dbReference type="GO" id="GO:0003824">
    <property type="term" value="F:catalytic activity"/>
    <property type="evidence" value="ECO:0007669"/>
    <property type="project" value="UniProtKB-ARBA"/>
</dbReference>
<dbReference type="InterPro" id="IPR008619">
    <property type="entry name" value="Filamentous_hemagglutn_rpt"/>
</dbReference>
<reference evidence="2" key="1">
    <citation type="journal article" date="2015" name="Nature">
        <title>Complex archaea that bridge the gap between prokaryotes and eukaryotes.</title>
        <authorList>
            <person name="Spang A."/>
            <person name="Saw J.H."/>
            <person name="Jorgensen S.L."/>
            <person name="Zaremba-Niedzwiedzka K."/>
            <person name="Martijn J."/>
            <person name="Lind A.E."/>
            <person name="van Eijk R."/>
            <person name="Schleper C."/>
            <person name="Guy L."/>
            <person name="Ettema T.J."/>
        </authorList>
    </citation>
    <scope>NUCLEOTIDE SEQUENCE</scope>
</reference>
<dbReference type="EMBL" id="LAZR01000010">
    <property type="protein sequence ID" value="KKO08240.1"/>
    <property type="molecule type" value="Genomic_DNA"/>
</dbReference>
<dbReference type="InterPro" id="IPR010069">
    <property type="entry name" value="CdiA_FHA1_rpt"/>
</dbReference>
<dbReference type="Gene3D" id="2.160.20.10">
    <property type="entry name" value="Single-stranded right-handed beta-helix, Pectin lyase-like"/>
    <property type="match status" value="1"/>
</dbReference>
<dbReference type="InterPro" id="IPR025157">
    <property type="entry name" value="Hemagglutinin_rpt"/>
</dbReference>
<protein>
    <recommendedName>
        <fullName evidence="1">Filamentous haemagglutinin FhaB/tRNA nuclease CdiA-like TPS domain-containing protein</fullName>
    </recommendedName>
</protein>
<dbReference type="InterPro" id="IPR006915">
    <property type="entry name" value="DUF637_hemagglutn_put"/>
</dbReference>
<sequence length="2615" mass="274754">MDVHSPLFKNIANLLIGVLLLNPVVSLAADLAVDAAAGGNTSLGQAGNGVPVINIATPNSNGLSHNRFSEYNVGQQGLILNNATSATQATQLGGLVHGNPNLDNRAAGLILNEVTGSNPSQLRGYTEVAGQAAGVIVANPHGITCDGCGFINTPRASLSTGQPIIEDGQLQRFDVEQGEIAVEGAGLNASNLDQFDLITRSVRINADLHANQLNVITGRNEVDADTLSANPKADDGSPKPVLAVDSSALGGMYAGSIRLVGTEHGVGVRLAGDVAASAGDISIDVNGQLSVAGVASSGDLNLAGQDINLAQGYADGDVQLQAANVLDVTGSLASGGSQSIQAKELYNHGIMEAGIGLDGSRTPQADIAITVDHLGNARLVVASGKLEVQTQTLDNSSATLAAKESVQVSSKQVINHDGQIIAEGELKLDAVSLNNTEGLLSAGQAMNIVVADSIDNRGGEVIGNTRMSIEADHMDNRGGQVGAVEHLDISASQLDNSGLGTLSSQGSLALQVAGRLNNSDQGAVISNEDMLVRVDDLDNSQQGAVVARGDLDLQADGAVDNHTGTLVANGNLNLRADALDNQQGDLSAGQSLQAQITGKVDNRAGMLASSNLLDVQADQLDNRQQGQLVSQGDISLRATELTNADGVLYAKGKATLQLNGQLDNSQGGLLLADQGLNLDANSLDNRDGTIQATGGLLSMVLAAHLNNTNGLLLAGDGALDIQADEIDNQSGVITSLKGLLHSSSRAFNNRSGNLQAQDVDLKVTQNLNNDLGHIAAISGDLTLDAQRVSNMHGALFARQLLTISAEQLNNNDSLLALFMGTESDYQLQDWIVFYREMLEHNWEGFVATSIAQGLEPFLGDTSVTRQQELLAVLDAIEQDPQAWEQASLIHAERIELGVNQLSQTVTSKILAEGQLQGSGQNWTNHGFIASDGALELALTGHYDSYGTLASVDQLDLSAGSLDLELGDQDIGGILGGSDVAVQVAGTLNNNGQLTAMGDLAVQATAIDNLGVLGAADQLQVTSDRLYNNLGLLFSGQNMLLQVDQLINHDADIYSLAGLRLSGRDPATRAQRLDNVSGTIESAGDMLLNVETLNNRKDVFREEQVQLEGEITIRCYDCSGDKHNVDYIGREVFESRVVEDSPAALLHSGGKLSIEAGDVVNQFSTLSASGDLHIQAGTLSNLGAVGGRTERTRTWNTGRITDGTDERFRHSYIYPYVREELPKELPLEALARFNMVSDVSIVTPLDANAPAVIQAGGNLLIEATQDLQNSRAVGNDLPAWHDDPTRNEIAIALEDIIKVQINAQLPPDLQQQQVNPLTLPGFSLPDGQQGLFRLVQTPSGSAPDAVVPSGVNVPSAGNHRYLIETNPALTNLGQFLGSDYLLTQLGLDPEQTLKRLGDGLYEQRMLRDAITARTGARFLAGLTNDEAMYRYLMDNALASQTALNLTLGLALTAEQVAALTHDIVWLEEHEVMGEKVLVPVLYLAQAEGRLAANGALIQGQDVTLISGGDLANQGTLRATENLSIVAPNIDNSGLLQAHERVQLIAQNSILNARGGIIAGNNVALSAGDDVLNERTATYYDNESRRAREAGTILDSAARIEAANDLSIQAGGDLINLGSTLQAGGDASLSAGQDLVIGAVEESSASLRKDRRHHWENSQVTQHGSEVDVGGSLQASAGNDLMVIASNVEAGEDLTLNAQGDLVVAAAANEEHSEYRYRSSDKKITSERSNVEQQAAELVAGGDISLIAGENLAVVASRIEAAQKAYLVAGDQLALIAAENLDHSFYEKKTEGSFGRKSSRSDTVTRVTQQGSAITTGGDLALTSGGDQTYQAAELTSGADLALTSGGAITFEGVMDLHQESHEKSKDSWAWVSSEGNGFTDETLRQTQIVVKGEVAIHAVEGLNIDLREINQVTVSETIDAMVEADPGYAWIKAMEERGDVDWRLVQEIHDSFDYSHSGLGVGAQLVIAIVMAAIVGPAMATWAAGAMGTGVAASAAVGAVSVSAATNATVSVINNRGDLGAVFKDVTSSDAMKGYVVAGVTAGLTAGVYDNVLSTKTNPLTQKVVVDLGTASGVARFAANQALQGATSTALYRVLGEDSDFSQVLTSSLVNTFAAFGFNLVGDIGDTYNLDPGSAEKVALHALMGGLASEAYGGDFATGALAAGVNELFVADLNAQFASLPDDQRTALLTMSSQLVGVLAAGALDSDGDGSQLETGAWVARNSTQYNFLNHEDVELLAEKAEGCVDRGDCEQVEADLLVISDKNRARLAACEVNGNCAAIMKEISAGQAAMDGLRGEASAIAENTFSSRQIADRIQSQQAVVSEGERELSEYAERTQRDYADGMLRLSQNPEAIEAWLQAAAMDGYLLELGQQLVSAEADLSAMNGMSDEFLDMHAPGWREYRNQMLVSTGYVKDGAALVGDILEPDLLDAIGPAAKAARILGVFAAMDKAGRIVPDPLLAMKTKLDELVAGKPPIAAELAPFRQSAEGRLREEVRQANLVVGRGAKGADEATSLANGARLRGQLTGQEISGGHAFEKHVIQQGEFKSLGITTREQFATHIENVVNNPSSFRQLNGGRTAYWDDVSGTVVIRNPKAIDGGTAFRPTNGKAYFEGLR</sequence>
<dbReference type="NCBIfam" id="TIGR01901">
    <property type="entry name" value="adhes_NPXG"/>
    <property type="match status" value="1"/>
</dbReference>
<dbReference type="NCBIfam" id="TIGR01731">
    <property type="entry name" value="fil_hemag_20aa"/>
    <property type="match status" value="20"/>
</dbReference>
<dbReference type="InterPro" id="IPR012334">
    <property type="entry name" value="Pectin_lyas_fold"/>
</dbReference>
<dbReference type="SUPFAM" id="SSF51126">
    <property type="entry name" value="Pectin lyase-like"/>
    <property type="match status" value="1"/>
</dbReference>
<dbReference type="Pfam" id="PF13332">
    <property type="entry name" value="Fil_haemagg_2"/>
    <property type="match status" value="3"/>
</dbReference>
<dbReference type="InterPro" id="IPR011050">
    <property type="entry name" value="Pectin_lyase_fold/virulence"/>
</dbReference>
<name>A0A0F9VVU6_9ZZZZ</name>
<proteinExistence type="predicted"/>
<organism evidence="2">
    <name type="scientific">marine sediment metagenome</name>
    <dbReference type="NCBI Taxonomy" id="412755"/>
    <lineage>
        <taxon>unclassified sequences</taxon>
        <taxon>metagenomes</taxon>
        <taxon>ecological metagenomes</taxon>
    </lineage>
</organism>
<dbReference type="Pfam" id="PF05860">
    <property type="entry name" value="TPS"/>
    <property type="match status" value="1"/>
</dbReference>
<dbReference type="Pfam" id="PF04830">
    <property type="entry name" value="DUF637"/>
    <property type="match status" value="1"/>
</dbReference>
<dbReference type="InterPro" id="IPR008638">
    <property type="entry name" value="FhaB/CdiA-like_TPS"/>
</dbReference>
<dbReference type="SMART" id="SM00912">
    <property type="entry name" value="Haemagg_act"/>
    <property type="match status" value="1"/>
</dbReference>
<dbReference type="Pfam" id="PF05594">
    <property type="entry name" value="Fil_haemagg"/>
    <property type="match status" value="11"/>
</dbReference>
<evidence type="ECO:0000259" key="1">
    <source>
        <dbReference type="SMART" id="SM00912"/>
    </source>
</evidence>
<feature type="domain" description="Filamentous haemagglutinin FhaB/tRNA nuclease CdiA-like TPS" evidence="1">
    <location>
        <begin position="47"/>
        <end position="168"/>
    </location>
</feature>